<dbReference type="InterPro" id="IPR006439">
    <property type="entry name" value="HAD-SF_hydro_IA"/>
</dbReference>
<name>A0ABV9E9E2_9ACTN</name>
<dbReference type="Gene3D" id="1.10.150.240">
    <property type="entry name" value="Putative phosphatase, domain 2"/>
    <property type="match status" value="1"/>
</dbReference>
<evidence type="ECO:0000313" key="2">
    <source>
        <dbReference type="Proteomes" id="UP001595891"/>
    </source>
</evidence>
<evidence type="ECO:0000313" key="1">
    <source>
        <dbReference type="EMBL" id="MFC4585908.1"/>
    </source>
</evidence>
<dbReference type="InterPro" id="IPR023214">
    <property type="entry name" value="HAD_sf"/>
</dbReference>
<keyword evidence="1" id="KW-0378">Hydrolase</keyword>
<dbReference type="GO" id="GO:0016787">
    <property type="term" value="F:hydrolase activity"/>
    <property type="evidence" value="ECO:0007669"/>
    <property type="project" value="UniProtKB-KW"/>
</dbReference>
<dbReference type="InterPro" id="IPR023198">
    <property type="entry name" value="PGP-like_dom2"/>
</dbReference>
<protein>
    <submittedName>
        <fullName evidence="1">HAD-IA family hydrolase</fullName>
    </submittedName>
</protein>
<dbReference type="InterPro" id="IPR036412">
    <property type="entry name" value="HAD-like_sf"/>
</dbReference>
<dbReference type="PANTHER" id="PTHR43481">
    <property type="entry name" value="FRUCTOSE-1-PHOSPHATE PHOSPHATASE"/>
    <property type="match status" value="1"/>
</dbReference>
<proteinExistence type="predicted"/>
<organism evidence="1 2">
    <name type="scientific">Sphaerisporangium corydalis</name>
    <dbReference type="NCBI Taxonomy" id="1441875"/>
    <lineage>
        <taxon>Bacteria</taxon>
        <taxon>Bacillati</taxon>
        <taxon>Actinomycetota</taxon>
        <taxon>Actinomycetes</taxon>
        <taxon>Streptosporangiales</taxon>
        <taxon>Streptosporangiaceae</taxon>
        <taxon>Sphaerisporangium</taxon>
    </lineage>
</organism>
<reference evidence="2" key="1">
    <citation type="journal article" date="2019" name="Int. J. Syst. Evol. Microbiol.">
        <title>The Global Catalogue of Microorganisms (GCM) 10K type strain sequencing project: providing services to taxonomists for standard genome sequencing and annotation.</title>
        <authorList>
            <consortium name="The Broad Institute Genomics Platform"/>
            <consortium name="The Broad Institute Genome Sequencing Center for Infectious Disease"/>
            <person name="Wu L."/>
            <person name="Ma J."/>
        </authorList>
    </citation>
    <scope>NUCLEOTIDE SEQUENCE [LARGE SCALE GENOMIC DNA]</scope>
    <source>
        <strain evidence="2">CCUG 49560</strain>
    </source>
</reference>
<dbReference type="SFLD" id="SFLDS00003">
    <property type="entry name" value="Haloacid_Dehalogenase"/>
    <property type="match status" value="1"/>
</dbReference>
<dbReference type="RefSeq" id="WP_262841109.1">
    <property type="nucleotide sequence ID" value="NZ_JANZYP010000004.1"/>
</dbReference>
<dbReference type="InterPro" id="IPR051806">
    <property type="entry name" value="HAD-like_SPP"/>
</dbReference>
<dbReference type="Gene3D" id="3.40.50.1000">
    <property type="entry name" value="HAD superfamily/HAD-like"/>
    <property type="match status" value="1"/>
</dbReference>
<comment type="caution">
    <text evidence="1">The sequence shown here is derived from an EMBL/GenBank/DDBJ whole genome shotgun (WGS) entry which is preliminary data.</text>
</comment>
<dbReference type="Proteomes" id="UP001595891">
    <property type="component" value="Unassembled WGS sequence"/>
</dbReference>
<sequence length="232" mass="23982">MSGSPAPGRDGTAGSLVIACRAVLFDCDGVLVDSDQSVRRAWRRWAEMYGLPPEEVAVTVHGRRSADTVRLLIAEDRRAEAQEAIDRFEQEDAGSVRGIRGARALLTAMPRDAWAVVTSGVTPLARARLAAASLPGPPVLVAAGDVADGKPAPDGYLKASALLGVAAAETVVLEDSGAGVAAGRAAGAGTVVGVGERALETGADVVIDDLRGLTWTAGRLTLPRERLLRSGR</sequence>
<gene>
    <name evidence="1" type="ORF">ACFO8L_07485</name>
</gene>
<keyword evidence="2" id="KW-1185">Reference proteome</keyword>
<dbReference type="SUPFAM" id="SSF56784">
    <property type="entry name" value="HAD-like"/>
    <property type="match status" value="1"/>
</dbReference>
<dbReference type="EMBL" id="JBHSFN010000003">
    <property type="protein sequence ID" value="MFC4585908.1"/>
    <property type="molecule type" value="Genomic_DNA"/>
</dbReference>
<accession>A0ABV9E9E2</accession>
<dbReference type="PANTHER" id="PTHR43481:SF4">
    <property type="entry name" value="GLYCEROL-1-PHOSPHATE PHOSPHOHYDROLASE 1-RELATED"/>
    <property type="match status" value="1"/>
</dbReference>
<dbReference type="Pfam" id="PF00702">
    <property type="entry name" value="Hydrolase"/>
    <property type="match status" value="1"/>
</dbReference>
<dbReference type="SFLD" id="SFLDG01129">
    <property type="entry name" value="C1.5:_HAD__Beta-PGM__Phosphata"/>
    <property type="match status" value="1"/>
</dbReference>
<dbReference type="NCBIfam" id="TIGR01509">
    <property type="entry name" value="HAD-SF-IA-v3"/>
    <property type="match status" value="1"/>
</dbReference>